<dbReference type="HOGENOM" id="CLU_722930_0_0_5"/>
<name>Q89DY2_BRADU</name>
<gene>
    <name evidence="1" type="ordered locus">blr7305</name>
</gene>
<reference evidence="2" key="1">
    <citation type="journal article" date="2002" name="DNA Res.">
        <title>Complete genomic sequence of nitrogen-fixing symbiotic bacterium Bradyrhizobium japonicum USDA110.</title>
        <authorList>
            <person name="Kaneko T."/>
            <person name="Nakamura Y."/>
            <person name="Sato S."/>
            <person name="Minamisawa K."/>
            <person name="Uchiumi T."/>
            <person name="Sasamoto S."/>
            <person name="Watanabe A."/>
            <person name="Idesawa K."/>
            <person name="Iriguchi M."/>
            <person name="Kawashima K."/>
            <person name="Kohara M."/>
            <person name="Matsumoto M."/>
            <person name="Shimpo S."/>
            <person name="Tsuruoka H."/>
            <person name="Wada T."/>
            <person name="Yamada M."/>
            <person name="Tabata S."/>
        </authorList>
    </citation>
    <scope>NUCLEOTIDE SEQUENCE [LARGE SCALE GENOMIC DNA]</scope>
    <source>
        <strain evidence="2">JCM 10833 / BCRC 13528 / IAM 13628 / NBRC 14792 / USDA 110</strain>
    </source>
</reference>
<evidence type="ECO:0000313" key="2">
    <source>
        <dbReference type="Proteomes" id="UP000002526"/>
    </source>
</evidence>
<dbReference type="InParanoid" id="Q89DY2"/>
<dbReference type="AlphaFoldDB" id="Q89DY2"/>
<dbReference type="KEGG" id="bja:blr7305"/>
<dbReference type="OrthoDB" id="7929743at2"/>
<dbReference type="Proteomes" id="UP000002526">
    <property type="component" value="Chromosome"/>
</dbReference>
<organism evidence="1 2">
    <name type="scientific">Bradyrhizobium diazoefficiens (strain JCM 10833 / BCRC 13528 / IAM 13628 / NBRC 14792 / USDA 110)</name>
    <dbReference type="NCBI Taxonomy" id="224911"/>
    <lineage>
        <taxon>Bacteria</taxon>
        <taxon>Pseudomonadati</taxon>
        <taxon>Pseudomonadota</taxon>
        <taxon>Alphaproteobacteria</taxon>
        <taxon>Hyphomicrobiales</taxon>
        <taxon>Nitrobacteraceae</taxon>
        <taxon>Bradyrhizobium</taxon>
    </lineage>
</organism>
<keyword evidence="2" id="KW-1185">Reference proteome</keyword>
<dbReference type="EnsemblBacteria" id="BAC52570">
    <property type="protein sequence ID" value="BAC52570"/>
    <property type="gene ID" value="BAC52570"/>
</dbReference>
<proteinExistence type="predicted"/>
<dbReference type="eggNOG" id="ENOG502ZJ1E">
    <property type="taxonomic scope" value="Bacteria"/>
</dbReference>
<accession>Q89DY2</accession>
<sequence length="382" mass="42752">MTTTTAADADAACILPRGCRGDADARCSLGLHPGKCQAMGCAQFHFWRRPCLRLHASRVRRAIFDALPGIGSRVRPPSPASNRICRDLLARVCEPIVMTSNLKLAPDRGDRRCDLLESRLRRYHPRFQGAVRALAVRHPRIADLAASFPALLFALAVPRRGLDPARAIACVIDGHALAEAAPAADAPLWLRKLPPETFARPIPRLPDGELFRRQIANHLPRSPKLAPTWLQLVADAAELAHEPMAAWIAREFAREPRRVKPARLRLICLWAWYSTEPATLGHDLIERPWTPDMRIDAARSAAEDWRTIMALHASLGRQPIADMWLRPGRVADYEFLPLDSIAAITDEAKAMRNCLNTYGQNLAHNRSRVLTRMRIISLSWKL</sequence>
<dbReference type="PATRIC" id="fig|224911.5.peg.7502"/>
<dbReference type="EMBL" id="BA000040">
    <property type="protein sequence ID" value="BAC52570.1"/>
    <property type="molecule type" value="Genomic_DNA"/>
</dbReference>
<protein>
    <submittedName>
        <fullName evidence="1">Blr7305 protein</fullName>
    </submittedName>
</protein>
<evidence type="ECO:0000313" key="1">
    <source>
        <dbReference type="EMBL" id="BAC52570.1"/>
    </source>
</evidence>